<accession>A0A8H6Z2A1</accession>
<sequence>MYVHRKYSGLTDCFDKIAEDLGIVHVRNLTMGLCMTSRATITEAEAFAFPYLTHLDLTCKLGAGHSHSAPLVIEMLGMFQALQVPNIEVSATFPDRPADAVPPRGLFGCGNVLSSSDYLAIIVSFCAGGR</sequence>
<organism evidence="1 2">
    <name type="scientific">Mycena venus</name>
    <dbReference type="NCBI Taxonomy" id="2733690"/>
    <lineage>
        <taxon>Eukaryota</taxon>
        <taxon>Fungi</taxon>
        <taxon>Dikarya</taxon>
        <taxon>Basidiomycota</taxon>
        <taxon>Agaricomycotina</taxon>
        <taxon>Agaricomycetes</taxon>
        <taxon>Agaricomycetidae</taxon>
        <taxon>Agaricales</taxon>
        <taxon>Marasmiineae</taxon>
        <taxon>Mycenaceae</taxon>
        <taxon>Mycena</taxon>
    </lineage>
</organism>
<proteinExistence type="predicted"/>
<evidence type="ECO:0000313" key="2">
    <source>
        <dbReference type="Proteomes" id="UP000620124"/>
    </source>
</evidence>
<dbReference type="AlphaFoldDB" id="A0A8H6Z2A1"/>
<gene>
    <name evidence="1" type="ORF">MVEN_00234400</name>
</gene>
<dbReference type="Proteomes" id="UP000620124">
    <property type="component" value="Unassembled WGS sequence"/>
</dbReference>
<dbReference type="EMBL" id="JACAZI010000002">
    <property type="protein sequence ID" value="KAF7369076.1"/>
    <property type="molecule type" value="Genomic_DNA"/>
</dbReference>
<reference evidence="1" key="1">
    <citation type="submission" date="2020-05" db="EMBL/GenBank/DDBJ databases">
        <title>Mycena genomes resolve the evolution of fungal bioluminescence.</title>
        <authorList>
            <person name="Tsai I.J."/>
        </authorList>
    </citation>
    <scope>NUCLEOTIDE SEQUENCE</scope>
    <source>
        <strain evidence="1">CCC161011</strain>
    </source>
</reference>
<protein>
    <submittedName>
        <fullName evidence="1">Uncharacterized protein</fullName>
    </submittedName>
</protein>
<name>A0A8H6Z2A1_9AGAR</name>
<comment type="caution">
    <text evidence="1">The sequence shown here is derived from an EMBL/GenBank/DDBJ whole genome shotgun (WGS) entry which is preliminary data.</text>
</comment>
<keyword evidence="2" id="KW-1185">Reference proteome</keyword>
<evidence type="ECO:0000313" key="1">
    <source>
        <dbReference type="EMBL" id="KAF7369076.1"/>
    </source>
</evidence>